<evidence type="ECO:0000313" key="2">
    <source>
        <dbReference type="EMBL" id="KAJ1113075.1"/>
    </source>
</evidence>
<comment type="caution">
    <text evidence="2">The sequence shown here is derived from an EMBL/GenBank/DDBJ whole genome shotgun (WGS) entry which is preliminary data.</text>
</comment>
<evidence type="ECO:0000256" key="1">
    <source>
        <dbReference type="SAM" id="MobiDB-lite"/>
    </source>
</evidence>
<name>A0AAV7NJR9_PLEWA</name>
<feature type="compositionally biased region" description="Basic and acidic residues" evidence="1">
    <location>
        <begin position="35"/>
        <end position="46"/>
    </location>
</feature>
<organism evidence="2 3">
    <name type="scientific">Pleurodeles waltl</name>
    <name type="common">Iberian ribbed newt</name>
    <dbReference type="NCBI Taxonomy" id="8319"/>
    <lineage>
        <taxon>Eukaryota</taxon>
        <taxon>Metazoa</taxon>
        <taxon>Chordata</taxon>
        <taxon>Craniata</taxon>
        <taxon>Vertebrata</taxon>
        <taxon>Euteleostomi</taxon>
        <taxon>Amphibia</taxon>
        <taxon>Batrachia</taxon>
        <taxon>Caudata</taxon>
        <taxon>Salamandroidea</taxon>
        <taxon>Salamandridae</taxon>
        <taxon>Pleurodelinae</taxon>
        <taxon>Pleurodeles</taxon>
    </lineage>
</organism>
<dbReference type="Proteomes" id="UP001066276">
    <property type="component" value="Chromosome 8"/>
</dbReference>
<proteinExistence type="predicted"/>
<dbReference type="EMBL" id="JANPWB010000012">
    <property type="protein sequence ID" value="KAJ1113075.1"/>
    <property type="molecule type" value="Genomic_DNA"/>
</dbReference>
<reference evidence="2" key="1">
    <citation type="journal article" date="2022" name="bioRxiv">
        <title>Sequencing and chromosome-scale assembly of the giantPleurodeles waltlgenome.</title>
        <authorList>
            <person name="Brown T."/>
            <person name="Elewa A."/>
            <person name="Iarovenko S."/>
            <person name="Subramanian E."/>
            <person name="Araus A.J."/>
            <person name="Petzold A."/>
            <person name="Susuki M."/>
            <person name="Suzuki K.-i.T."/>
            <person name="Hayashi T."/>
            <person name="Toyoda A."/>
            <person name="Oliveira C."/>
            <person name="Osipova E."/>
            <person name="Leigh N.D."/>
            <person name="Simon A."/>
            <person name="Yun M.H."/>
        </authorList>
    </citation>
    <scope>NUCLEOTIDE SEQUENCE</scope>
    <source>
        <strain evidence="2">20211129_DDA</strain>
        <tissue evidence="2">Liver</tissue>
    </source>
</reference>
<dbReference type="AlphaFoldDB" id="A0AAV7NJR9"/>
<accession>A0AAV7NJR9</accession>
<evidence type="ECO:0000313" key="3">
    <source>
        <dbReference type="Proteomes" id="UP001066276"/>
    </source>
</evidence>
<sequence>MPVYLGSSLGSPRASPASPVACIEPLHDVLRESSAEELLDTDHDRQSVTMRTQIPEEDDGREEFDQVRSPLTGHKKD</sequence>
<keyword evidence="3" id="KW-1185">Reference proteome</keyword>
<gene>
    <name evidence="2" type="ORF">NDU88_001334</name>
</gene>
<feature type="region of interest" description="Disordered" evidence="1">
    <location>
        <begin position="35"/>
        <end position="77"/>
    </location>
</feature>
<protein>
    <submittedName>
        <fullName evidence="2">Uncharacterized protein</fullName>
    </submittedName>
</protein>